<accession>A0ABY6LY96</accession>
<evidence type="ECO:0008006" key="6">
    <source>
        <dbReference type="Google" id="ProtNLM"/>
    </source>
</evidence>
<dbReference type="Proteomes" id="UP001163328">
    <property type="component" value="Chromosome"/>
</dbReference>
<evidence type="ECO:0000256" key="3">
    <source>
        <dbReference type="SAM" id="Phobius"/>
    </source>
</evidence>
<sequence>MYFYILVNSSLTLQNIKIMFAKFISFLSPVLFFVVQVSHATTIDSTSNPKSNTRTFEALFKKVEDESNSYQDYKLFKKSDVRMLENAYKTDEANFEKTITDLQAKVNAVQAANTELSASNKELAEKVADLTAEIEKSLTKIYLIVIAVLVVALAYFIYRYKALTDNAKEHKTNIEEIEVEFEEYKRSAIEREQKLRREMINMKNSPNKHNSSKSNKDTSEAKIDLDELLAKKADENNKKSK</sequence>
<evidence type="ECO:0000256" key="1">
    <source>
        <dbReference type="SAM" id="Coils"/>
    </source>
</evidence>
<name>A0ABY6LY96_9FLAO</name>
<evidence type="ECO:0000313" key="5">
    <source>
        <dbReference type="Proteomes" id="UP001163328"/>
    </source>
</evidence>
<feature type="coiled-coil region" evidence="1">
    <location>
        <begin position="113"/>
        <end position="194"/>
    </location>
</feature>
<protein>
    <recommendedName>
        <fullName evidence="6">tRNA (Guanine-N1)-methyltransferase</fullName>
    </recommendedName>
</protein>
<keyword evidence="1" id="KW-0175">Coiled coil</keyword>
<proteinExistence type="predicted"/>
<keyword evidence="3" id="KW-1133">Transmembrane helix</keyword>
<keyword evidence="5" id="KW-1185">Reference proteome</keyword>
<feature type="compositionally biased region" description="Low complexity" evidence="2">
    <location>
        <begin position="203"/>
        <end position="213"/>
    </location>
</feature>
<dbReference type="EMBL" id="CP081495">
    <property type="protein sequence ID" value="UYW01271.1"/>
    <property type="molecule type" value="Genomic_DNA"/>
</dbReference>
<organism evidence="4 5">
    <name type="scientific">Flavobacterium agricola</name>
    <dbReference type="NCBI Taxonomy" id="2870839"/>
    <lineage>
        <taxon>Bacteria</taxon>
        <taxon>Pseudomonadati</taxon>
        <taxon>Bacteroidota</taxon>
        <taxon>Flavobacteriia</taxon>
        <taxon>Flavobacteriales</taxon>
        <taxon>Flavobacteriaceae</taxon>
        <taxon>Flavobacterium</taxon>
    </lineage>
</organism>
<feature type="transmembrane region" description="Helical" evidence="3">
    <location>
        <begin position="141"/>
        <end position="158"/>
    </location>
</feature>
<reference evidence="4" key="1">
    <citation type="submission" date="2021-08" db="EMBL/GenBank/DDBJ databases">
        <title>Flavobacterium sp. strain CC-SYL302.</title>
        <authorList>
            <person name="Lin S.-Y."/>
            <person name="Lee T.-H."/>
            <person name="Young C.-C."/>
        </authorList>
    </citation>
    <scope>NUCLEOTIDE SEQUENCE</scope>
    <source>
        <strain evidence="4">CC-SYL302</strain>
    </source>
</reference>
<evidence type="ECO:0000256" key="2">
    <source>
        <dbReference type="SAM" id="MobiDB-lite"/>
    </source>
</evidence>
<dbReference type="RefSeq" id="WP_264433709.1">
    <property type="nucleotide sequence ID" value="NZ_CP081495.1"/>
</dbReference>
<keyword evidence="3" id="KW-0472">Membrane</keyword>
<feature type="region of interest" description="Disordered" evidence="2">
    <location>
        <begin position="197"/>
        <end position="222"/>
    </location>
</feature>
<keyword evidence="3" id="KW-0812">Transmembrane</keyword>
<evidence type="ECO:0000313" key="4">
    <source>
        <dbReference type="EMBL" id="UYW01271.1"/>
    </source>
</evidence>
<gene>
    <name evidence="4" type="ORF">K5I29_12605</name>
</gene>